<gene>
    <name evidence="2" type="ORF">NITHO_3590005</name>
</gene>
<feature type="transmembrane region" description="Helical" evidence="1">
    <location>
        <begin position="54"/>
        <end position="76"/>
    </location>
</feature>
<organism evidence="2 3">
    <name type="scientific">Nitrolancea hollandica Lb</name>
    <dbReference type="NCBI Taxonomy" id="1129897"/>
    <lineage>
        <taxon>Bacteria</taxon>
        <taxon>Pseudomonadati</taxon>
        <taxon>Thermomicrobiota</taxon>
        <taxon>Thermomicrobia</taxon>
        <taxon>Sphaerobacterales</taxon>
        <taxon>Sphaerobacterineae</taxon>
        <taxon>Sphaerobacteraceae</taxon>
        <taxon>Nitrolancea</taxon>
    </lineage>
</organism>
<comment type="caution">
    <text evidence="2">The sequence shown here is derived from an EMBL/GenBank/DDBJ whole genome shotgun (WGS) entry which is preliminary data.</text>
</comment>
<protein>
    <submittedName>
        <fullName evidence="2">Uncharacterized protein</fullName>
    </submittedName>
</protein>
<keyword evidence="1" id="KW-0812">Transmembrane</keyword>
<keyword evidence="1" id="KW-0472">Membrane</keyword>
<dbReference type="AlphaFoldDB" id="I4EIQ2"/>
<evidence type="ECO:0000256" key="1">
    <source>
        <dbReference type="SAM" id="Phobius"/>
    </source>
</evidence>
<dbReference type="Proteomes" id="UP000004221">
    <property type="component" value="Unassembled WGS sequence"/>
</dbReference>
<accession>I4EIQ2</accession>
<keyword evidence="1" id="KW-1133">Transmembrane helix</keyword>
<dbReference type="RefSeq" id="WP_008478805.1">
    <property type="nucleotide sequence ID" value="NZ_CAGS01000289.1"/>
</dbReference>
<evidence type="ECO:0000313" key="3">
    <source>
        <dbReference type="Proteomes" id="UP000004221"/>
    </source>
</evidence>
<sequence>MLKVAGVIIWTLLSSLIAVDIGELIPWMRFPSYSSAPGAKVPTMWDYTQDASPWLALWLLTWVAGIILWIVLSTLWRRLRVPARQAGKHG</sequence>
<evidence type="ECO:0000313" key="2">
    <source>
        <dbReference type="EMBL" id="CCF84564.1"/>
    </source>
</evidence>
<reference evidence="2 3" key="1">
    <citation type="journal article" date="2012" name="ISME J.">
        <title>Nitrification expanded: discovery, physiology and genomics of a nitrite-oxidizing bacterium from the phylum Chloroflexi.</title>
        <authorList>
            <person name="Sorokin D.Y."/>
            <person name="Lucker S."/>
            <person name="Vejmelkova D."/>
            <person name="Kostrikina N.A."/>
            <person name="Kleerebezem R."/>
            <person name="Rijpstra W.I."/>
            <person name="Damste J.S."/>
            <person name="Le Paslier D."/>
            <person name="Muyzer G."/>
            <person name="Wagner M."/>
            <person name="van Loosdrecht M.C."/>
            <person name="Daims H."/>
        </authorList>
    </citation>
    <scope>NUCLEOTIDE SEQUENCE [LARGE SCALE GENOMIC DNA]</scope>
    <source>
        <strain evidence="3">none</strain>
    </source>
</reference>
<proteinExistence type="predicted"/>
<name>I4EIQ2_9BACT</name>
<dbReference type="EMBL" id="CAGS01000289">
    <property type="protein sequence ID" value="CCF84564.1"/>
    <property type="molecule type" value="Genomic_DNA"/>
</dbReference>
<keyword evidence="3" id="KW-1185">Reference proteome</keyword>